<dbReference type="InParanoid" id="W3WW16"/>
<evidence type="ECO:0000256" key="4">
    <source>
        <dbReference type="SAM" id="SignalP"/>
    </source>
</evidence>
<dbReference type="Pfam" id="PF00732">
    <property type="entry name" value="GMC_oxred_N"/>
    <property type="match status" value="1"/>
</dbReference>
<keyword evidence="3" id="KW-0285">Flavoprotein</keyword>
<evidence type="ECO:0000259" key="5">
    <source>
        <dbReference type="PROSITE" id="PS00624"/>
    </source>
</evidence>
<dbReference type="KEGG" id="pfy:PFICI_10112"/>
<gene>
    <name evidence="6" type="ORF">PFICI_10112</name>
</gene>
<keyword evidence="7" id="KW-1185">Reference proteome</keyword>
<dbReference type="PANTHER" id="PTHR11552:SF115">
    <property type="entry name" value="DEHYDROGENASE XPTC-RELATED"/>
    <property type="match status" value="1"/>
</dbReference>
<comment type="similarity">
    <text evidence="1">Belongs to the GMC oxidoreductase family.</text>
</comment>
<evidence type="ECO:0000256" key="3">
    <source>
        <dbReference type="PIRSR" id="PIRSR000137-2"/>
    </source>
</evidence>
<dbReference type="GeneID" id="19275125"/>
<name>W3WW16_PESFW</name>
<evidence type="ECO:0000256" key="1">
    <source>
        <dbReference type="ARBA" id="ARBA00010790"/>
    </source>
</evidence>
<keyword evidence="4" id="KW-0732">Signal</keyword>
<dbReference type="Pfam" id="PF05199">
    <property type="entry name" value="GMC_oxred_C"/>
    <property type="match status" value="1"/>
</dbReference>
<dbReference type="OrthoDB" id="269227at2759"/>
<dbReference type="SUPFAM" id="SSF51905">
    <property type="entry name" value="FAD/NAD(P)-binding domain"/>
    <property type="match status" value="1"/>
</dbReference>
<feature type="domain" description="Glucose-methanol-choline oxidoreductase N-terminal" evidence="5">
    <location>
        <begin position="303"/>
        <end position="317"/>
    </location>
</feature>
<dbReference type="InterPro" id="IPR036188">
    <property type="entry name" value="FAD/NAD-bd_sf"/>
</dbReference>
<keyword evidence="3" id="KW-0274">FAD</keyword>
<dbReference type="EMBL" id="KI912115">
    <property type="protein sequence ID" value="ETS78050.1"/>
    <property type="molecule type" value="Genomic_DNA"/>
</dbReference>
<dbReference type="SUPFAM" id="SSF54373">
    <property type="entry name" value="FAD-linked reductases, C-terminal domain"/>
    <property type="match status" value="1"/>
</dbReference>
<dbReference type="PANTHER" id="PTHR11552">
    <property type="entry name" value="GLUCOSE-METHANOL-CHOLINE GMC OXIDOREDUCTASE"/>
    <property type="match status" value="1"/>
</dbReference>
<dbReference type="Gene3D" id="3.50.50.60">
    <property type="entry name" value="FAD/NAD(P)-binding domain"/>
    <property type="match status" value="1"/>
</dbReference>
<dbReference type="HOGENOM" id="CLU_002865_6_1_1"/>
<feature type="active site" description="Proton acceptor" evidence="2">
    <location>
        <position position="603"/>
    </location>
</feature>
<proteinExistence type="inferred from homology"/>
<dbReference type="Proteomes" id="UP000030651">
    <property type="component" value="Unassembled WGS sequence"/>
</dbReference>
<dbReference type="GO" id="GO:0044550">
    <property type="term" value="P:secondary metabolite biosynthetic process"/>
    <property type="evidence" value="ECO:0007669"/>
    <property type="project" value="TreeGrafter"/>
</dbReference>
<evidence type="ECO:0000313" key="7">
    <source>
        <dbReference type="Proteomes" id="UP000030651"/>
    </source>
</evidence>
<dbReference type="Gene3D" id="3.30.560.10">
    <property type="entry name" value="Glucose Oxidase, domain 3"/>
    <property type="match status" value="1"/>
</dbReference>
<feature type="chain" id="PRO_5004834292" description="Glucose-methanol-choline oxidoreductase N-terminal domain-containing protein" evidence="4">
    <location>
        <begin position="29"/>
        <end position="623"/>
    </location>
</feature>
<dbReference type="GO" id="GO:0016614">
    <property type="term" value="F:oxidoreductase activity, acting on CH-OH group of donors"/>
    <property type="evidence" value="ECO:0007669"/>
    <property type="project" value="InterPro"/>
</dbReference>
<dbReference type="InterPro" id="IPR007867">
    <property type="entry name" value="GMC_OxRtase_C"/>
</dbReference>
<dbReference type="InterPro" id="IPR000172">
    <property type="entry name" value="GMC_OxRdtase_N"/>
</dbReference>
<feature type="binding site" evidence="3">
    <location>
        <position position="264"/>
    </location>
    <ligand>
        <name>FAD</name>
        <dbReference type="ChEBI" id="CHEBI:57692"/>
    </ligand>
</feature>
<dbReference type="AlphaFoldDB" id="W3WW16"/>
<feature type="active site" description="Proton donor" evidence="2">
    <location>
        <position position="560"/>
    </location>
</feature>
<organism evidence="6 7">
    <name type="scientific">Pestalotiopsis fici (strain W106-1 / CGMCC3.15140)</name>
    <dbReference type="NCBI Taxonomy" id="1229662"/>
    <lineage>
        <taxon>Eukaryota</taxon>
        <taxon>Fungi</taxon>
        <taxon>Dikarya</taxon>
        <taxon>Ascomycota</taxon>
        <taxon>Pezizomycotina</taxon>
        <taxon>Sordariomycetes</taxon>
        <taxon>Xylariomycetidae</taxon>
        <taxon>Amphisphaeriales</taxon>
        <taxon>Sporocadaceae</taxon>
        <taxon>Pestalotiopsis</taxon>
    </lineage>
</organism>
<dbReference type="OMA" id="AHMSGSC"/>
<protein>
    <recommendedName>
        <fullName evidence="5">Glucose-methanol-choline oxidoreductase N-terminal domain-containing protein</fullName>
    </recommendedName>
</protein>
<dbReference type="RefSeq" id="XP_007836884.1">
    <property type="nucleotide sequence ID" value="XM_007838693.1"/>
</dbReference>
<comment type="cofactor">
    <cofactor evidence="3">
        <name>FAD</name>
        <dbReference type="ChEBI" id="CHEBI:57692"/>
    </cofactor>
</comment>
<accession>W3WW16</accession>
<evidence type="ECO:0000256" key="2">
    <source>
        <dbReference type="PIRSR" id="PIRSR000137-1"/>
    </source>
</evidence>
<feature type="signal peptide" evidence="4">
    <location>
        <begin position="1"/>
        <end position="28"/>
    </location>
</feature>
<dbReference type="InterPro" id="IPR012132">
    <property type="entry name" value="GMC_OxRdtase"/>
</dbReference>
<reference evidence="7" key="1">
    <citation type="journal article" date="2015" name="BMC Genomics">
        <title>Genomic and transcriptomic analysis of the endophytic fungus Pestalotiopsis fici reveals its lifestyle and high potential for synthesis of natural products.</title>
        <authorList>
            <person name="Wang X."/>
            <person name="Zhang X."/>
            <person name="Liu L."/>
            <person name="Xiang M."/>
            <person name="Wang W."/>
            <person name="Sun X."/>
            <person name="Che Y."/>
            <person name="Guo L."/>
            <person name="Liu G."/>
            <person name="Guo L."/>
            <person name="Wang C."/>
            <person name="Yin W.B."/>
            <person name="Stadler M."/>
            <person name="Zhang X."/>
            <person name="Liu X."/>
        </authorList>
    </citation>
    <scope>NUCLEOTIDE SEQUENCE [LARGE SCALE GENOMIC DNA]</scope>
    <source>
        <strain evidence="7">W106-1 / CGMCC3.15140</strain>
    </source>
</reference>
<dbReference type="PROSITE" id="PS00624">
    <property type="entry name" value="GMC_OXRED_2"/>
    <property type="match status" value="1"/>
</dbReference>
<evidence type="ECO:0000313" key="6">
    <source>
        <dbReference type="EMBL" id="ETS78050.1"/>
    </source>
</evidence>
<dbReference type="PIRSF" id="PIRSF000137">
    <property type="entry name" value="Alcohol_oxidase"/>
    <property type="match status" value="1"/>
</dbReference>
<dbReference type="GO" id="GO:0050660">
    <property type="term" value="F:flavin adenine dinucleotide binding"/>
    <property type="evidence" value="ECO:0007669"/>
    <property type="project" value="InterPro"/>
</dbReference>
<dbReference type="eggNOG" id="KOG1238">
    <property type="taxonomic scope" value="Eukaryota"/>
</dbReference>
<sequence length="623" mass="67375">MYLSSWPSGSTSLAQLLLFLVPIAASLSSSLEFNNTTFDFVIVGGGLSGLVVANRLSETSNHTVLVVENGYLDKNYKTEVPYATTVPNPADMWNISSAPETWLNNETFTIYVGSVVGGGSIINGMACTRGSSGDYDAWERLGNPGWGWDGLFPYFAKSTNYTPPLPEIAEQYDVTWNSSVWGDDGPVQVGHASTFFPDTKVVRASWIASGARNLTDGADGDSMGLSWLPTDMDTRTGTRSSARAAYYEPYATRPNLHLLTGHRVTEIIFEDDGLVAHGVVIQSREDNSTMQVFADKEVVLAAGAIFTPHLLQLSGLGSKDVLEAANIIIKKDMPSVGSNFQDHPVVYMSYNISNQSFPDPQSLDKNTTFNETAWEQYTESRTGPYTSGLIGYNGNSALYFTLPGVVAGHEELVGNITSQRALDYLPDIYAKDAALLKGFEAQRSIVGHLLGHNQSSCCELIPSIVGSATASLQKPLSRGTITLDPADPGALPIVRFNTLMNPVDATMIVSMVRKEREHWSLPGLARYSPVEYLPGVQYQTDEEILAGSIAAGIVRPSFAHPSGSCPMMPEELGGCVGPDLRVYGTRKLSIVDASIIPIIPGTHLQMTMYAVAEKAADIIKERN</sequence>
<feature type="binding site" evidence="3">
    <location>
        <position position="115"/>
    </location>
    <ligand>
        <name>FAD</name>
        <dbReference type="ChEBI" id="CHEBI:57692"/>
    </ligand>
</feature>